<proteinExistence type="predicted"/>
<keyword evidence="3" id="KW-1185">Reference proteome</keyword>
<dbReference type="PANTHER" id="PTHR43155">
    <property type="entry name" value="CYCLIC DI-GMP PHOSPHODIESTERASE PA4108-RELATED"/>
    <property type="match status" value="1"/>
</dbReference>
<dbReference type="InterPro" id="IPR037522">
    <property type="entry name" value="HD_GYP_dom"/>
</dbReference>
<name>A0ABS6F5W4_9CLOT</name>
<reference evidence="2 3" key="1">
    <citation type="submission" date="2021-06" db="EMBL/GenBank/DDBJ databases">
        <authorList>
            <person name="Sun Q."/>
            <person name="Li D."/>
        </authorList>
    </citation>
    <scope>NUCLEOTIDE SEQUENCE [LARGE SCALE GENOMIC DNA]</scope>
    <source>
        <strain evidence="2 3">MSJ-4</strain>
    </source>
</reference>
<dbReference type="EMBL" id="JAHLQL010000005">
    <property type="protein sequence ID" value="MBU5592897.1"/>
    <property type="molecule type" value="Genomic_DNA"/>
</dbReference>
<evidence type="ECO:0000313" key="2">
    <source>
        <dbReference type="EMBL" id="MBU5592897.1"/>
    </source>
</evidence>
<dbReference type="SMART" id="SM00471">
    <property type="entry name" value="HDc"/>
    <property type="match status" value="1"/>
</dbReference>
<gene>
    <name evidence="2" type="ORF">KQI89_14175</name>
</gene>
<dbReference type="InterPro" id="IPR003607">
    <property type="entry name" value="HD/PDEase_dom"/>
</dbReference>
<dbReference type="RefSeq" id="WP_216457587.1">
    <property type="nucleotide sequence ID" value="NZ_JAHLQL010000005.1"/>
</dbReference>
<evidence type="ECO:0000313" key="3">
    <source>
        <dbReference type="Proteomes" id="UP000736583"/>
    </source>
</evidence>
<accession>A0ABS6F5W4</accession>
<dbReference type="PANTHER" id="PTHR43155:SF2">
    <property type="entry name" value="CYCLIC DI-GMP PHOSPHODIESTERASE PA4108"/>
    <property type="match status" value="1"/>
</dbReference>
<dbReference type="Pfam" id="PF13487">
    <property type="entry name" value="HD_5"/>
    <property type="match status" value="1"/>
</dbReference>
<dbReference type="Proteomes" id="UP000736583">
    <property type="component" value="Unassembled WGS sequence"/>
</dbReference>
<evidence type="ECO:0000259" key="1">
    <source>
        <dbReference type="PROSITE" id="PS51832"/>
    </source>
</evidence>
<comment type="caution">
    <text evidence="2">The sequence shown here is derived from an EMBL/GenBank/DDBJ whole genome shotgun (WGS) entry which is preliminary data.</text>
</comment>
<dbReference type="PROSITE" id="PS51832">
    <property type="entry name" value="HD_GYP"/>
    <property type="match status" value="1"/>
</dbReference>
<sequence>MRLEFISRVKEGDTLAKSIFSGDGKVLLRAGVSLTYSYIEKLRQLDVLYVYVEDERLGDLDLEDAKLNELKLNTVKNMSNIIKKLISNDRVDLRESLTKVEELMNYVIEFGDVNKSLNDIKTHDNYTFVHSIDTGIMATFLGINMNMSREELVNLGIAATLHDIGKVKIDKDVINKPSALSDMEYLEMKKHPVYGAEILKLNSNLSLKIIDAVLQHHERVDGKGYPFGLKGNEITQNAKIISVCDVYDAVSNDRCYRSKFNPKDAYELILAGSGSFFDKEVVMTFRNTFAVYPLGCCLRLSNGVEGYVIKQNKGFPDRPVVRVLYDSATRRPIPFHEINLLEEINIGVEYTI</sequence>
<protein>
    <submittedName>
        <fullName evidence="2">HD-GYP domain-containing protein</fullName>
    </submittedName>
</protein>
<dbReference type="CDD" id="cd00077">
    <property type="entry name" value="HDc"/>
    <property type="match status" value="1"/>
</dbReference>
<organism evidence="2 3">
    <name type="scientific">Clostridium simiarum</name>
    <dbReference type="NCBI Taxonomy" id="2841506"/>
    <lineage>
        <taxon>Bacteria</taxon>
        <taxon>Bacillati</taxon>
        <taxon>Bacillota</taxon>
        <taxon>Clostridia</taxon>
        <taxon>Eubacteriales</taxon>
        <taxon>Clostridiaceae</taxon>
        <taxon>Clostridium</taxon>
    </lineage>
</organism>
<feature type="domain" description="HD-GYP" evidence="1">
    <location>
        <begin position="105"/>
        <end position="301"/>
    </location>
</feature>